<organism evidence="3 4">
    <name type="scientific">Marinactinospora thermotolerans DSM 45154</name>
    <dbReference type="NCBI Taxonomy" id="1122192"/>
    <lineage>
        <taxon>Bacteria</taxon>
        <taxon>Bacillati</taxon>
        <taxon>Actinomycetota</taxon>
        <taxon>Actinomycetes</taxon>
        <taxon>Streptosporangiales</taxon>
        <taxon>Nocardiopsidaceae</taxon>
        <taxon>Marinactinospora</taxon>
    </lineage>
</organism>
<evidence type="ECO:0000313" key="4">
    <source>
        <dbReference type="Proteomes" id="UP000190637"/>
    </source>
</evidence>
<dbReference type="AlphaFoldDB" id="A0A1T4K9H0"/>
<protein>
    <recommendedName>
        <fullName evidence="5">DUF3040 domain-containing protein</fullName>
    </recommendedName>
</protein>
<dbReference type="InterPro" id="IPR021401">
    <property type="entry name" value="DUF3040"/>
</dbReference>
<keyword evidence="2" id="KW-1133">Transmembrane helix</keyword>
<accession>A0A1T4K9H0</accession>
<sequence>MALRENERRILAEIEHRLSEDDPELAGRLSSFGEGDPSFSTALAGGGWRPWLVCGIIAVTVVGLLVVLFTLTPGAPADSVPSSPGTTEVVAPRTGVS</sequence>
<evidence type="ECO:0000256" key="1">
    <source>
        <dbReference type="SAM" id="MobiDB-lite"/>
    </source>
</evidence>
<name>A0A1T4K9H0_9ACTN</name>
<keyword evidence="2" id="KW-0812">Transmembrane</keyword>
<dbReference type="EMBL" id="FUWS01000001">
    <property type="protein sequence ID" value="SJZ39046.1"/>
    <property type="molecule type" value="Genomic_DNA"/>
</dbReference>
<dbReference type="RefSeq" id="WP_078759687.1">
    <property type="nucleotide sequence ID" value="NZ_FUWS01000001.1"/>
</dbReference>
<reference evidence="3 4" key="1">
    <citation type="submission" date="2017-02" db="EMBL/GenBank/DDBJ databases">
        <authorList>
            <person name="Peterson S.W."/>
        </authorList>
    </citation>
    <scope>NUCLEOTIDE SEQUENCE [LARGE SCALE GENOMIC DNA]</scope>
    <source>
        <strain evidence="3 4">DSM 45154</strain>
    </source>
</reference>
<proteinExistence type="predicted"/>
<keyword evidence="2" id="KW-0472">Membrane</keyword>
<dbReference type="Proteomes" id="UP000190637">
    <property type="component" value="Unassembled WGS sequence"/>
</dbReference>
<feature type="transmembrane region" description="Helical" evidence="2">
    <location>
        <begin position="51"/>
        <end position="71"/>
    </location>
</feature>
<keyword evidence="4" id="KW-1185">Reference proteome</keyword>
<evidence type="ECO:0000313" key="3">
    <source>
        <dbReference type="EMBL" id="SJZ39046.1"/>
    </source>
</evidence>
<evidence type="ECO:0008006" key="5">
    <source>
        <dbReference type="Google" id="ProtNLM"/>
    </source>
</evidence>
<dbReference type="Pfam" id="PF11239">
    <property type="entry name" value="DUF3040"/>
    <property type="match status" value="1"/>
</dbReference>
<evidence type="ECO:0000256" key="2">
    <source>
        <dbReference type="SAM" id="Phobius"/>
    </source>
</evidence>
<dbReference type="OrthoDB" id="4339071at2"/>
<gene>
    <name evidence="3" type="ORF">SAMN02745673_00251</name>
</gene>
<feature type="region of interest" description="Disordered" evidence="1">
    <location>
        <begin position="74"/>
        <end position="97"/>
    </location>
</feature>